<dbReference type="AlphaFoldDB" id="A0A1M5P7K1"/>
<evidence type="ECO:0000256" key="1">
    <source>
        <dbReference type="SAM" id="SignalP"/>
    </source>
</evidence>
<name>A0A1M5P7K1_9GAMM</name>
<proteinExistence type="predicted"/>
<accession>A0A1M5P7K1</accession>
<protein>
    <submittedName>
        <fullName evidence="2">Uncharacterized protein, PEP-CTERM system associated</fullName>
    </submittedName>
</protein>
<evidence type="ECO:0000313" key="3">
    <source>
        <dbReference type="Proteomes" id="UP000184000"/>
    </source>
</evidence>
<reference evidence="2 3" key="1">
    <citation type="submission" date="2016-11" db="EMBL/GenBank/DDBJ databases">
        <authorList>
            <person name="Jaros S."/>
            <person name="Januszkiewicz K."/>
            <person name="Wedrychowicz H."/>
        </authorList>
    </citation>
    <scope>NUCLEOTIDE SEQUENCE [LARGE SCALE GENOMIC DNA]</scope>
    <source>
        <strain evidence="2 3">DSM 18231</strain>
    </source>
</reference>
<feature type="chain" id="PRO_5009912853" evidence="1">
    <location>
        <begin position="24"/>
        <end position="395"/>
    </location>
</feature>
<dbReference type="GeneID" id="98637617"/>
<gene>
    <name evidence="2" type="ORF">SAMN02744645_2021</name>
</gene>
<dbReference type="RefSeq" id="WP_073300693.1">
    <property type="nucleotide sequence ID" value="NZ_FQXA01000003.1"/>
</dbReference>
<dbReference type="Proteomes" id="UP000184000">
    <property type="component" value="Unassembled WGS sequence"/>
</dbReference>
<feature type="signal peptide" evidence="1">
    <location>
        <begin position="1"/>
        <end position="23"/>
    </location>
</feature>
<dbReference type="InterPro" id="IPR018759">
    <property type="entry name" value="BBP2_2"/>
</dbReference>
<keyword evidence="1" id="KW-0732">Signal</keyword>
<sequence length="395" mass="44124">MSNTIKASVLAIAVSAASGSALAVEAMSMKIADGLEFTPTLKVTESYDDNFREVENNEESSWITRISPTLALTAYGRKSEYVLAYTADSDTFHSSHKDNNTDHHLTGDAGFRFNARNQLVLNAGYHKVEETTSATPGVQGDKYNSKNIGGVYTYGVETARAQIDFGADYKELRYDNTGLRSNGTRLNSEKERDATALRSTLYYRLGAKTRALAELRHTDYSYVSAKSLDATNLAFLGGLTWDATAKTTGTVKFGREKKEFDRNINDDQSGGMWEAGITWQPRTYSTFGLKARRALDEGENGASAIQATSTTLDWKHYWLDRVYSIASYTRSEQDYIDDTVNNRLDKTDIFGLGLNYEMRRWLDIGVGYKYAENDSNVVNESYERNIYSISFTASL</sequence>
<dbReference type="Pfam" id="PF10082">
    <property type="entry name" value="BBP2_2"/>
    <property type="match status" value="1"/>
</dbReference>
<evidence type="ECO:0000313" key="2">
    <source>
        <dbReference type="EMBL" id="SHG97770.1"/>
    </source>
</evidence>
<dbReference type="EMBL" id="FQXA01000003">
    <property type="protein sequence ID" value="SHG97770.1"/>
    <property type="molecule type" value="Genomic_DNA"/>
</dbReference>
<organism evidence="2 3">
    <name type="scientific">Stutzerimonas xanthomarina DSM 18231</name>
    <dbReference type="NCBI Taxonomy" id="1403346"/>
    <lineage>
        <taxon>Bacteria</taxon>
        <taxon>Pseudomonadati</taxon>
        <taxon>Pseudomonadota</taxon>
        <taxon>Gammaproteobacteria</taxon>
        <taxon>Pseudomonadales</taxon>
        <taxon>Pseudomonadaceae</taxon>
        <taxon>Stutzerimonas</taxon>
    </lineage>
</organism>